<reference evidence="7 8" key="1">
    <citation type="submission" date="2021-04" db="EMBL/GenBank/DDBJ databases">
        <authorList>
            <person name="Bliznina A."/>
        </authorList>
    </citation>
    <scope>NUCLEOTIDE SEQUENCE [LARGE SCALE GENOMIC DNA]</scope>
</reference>
<evidence type="ECO:0000313" key="7">
    <source>
        <dbReference type="EMBL" id="CAG5099942.1"/>
    </source>
</evidence>
<keyword evidence="5" id="KW-0175">Coiled coil</keyword>
<protein>
    <submittedName>
        <fullName evidence="7">Oidioi.mRNA.OKI2018_I69.XSR.g16760.t1.cds</fullName>
    </submittedName>
</protein>
<sequence>MERRNNELKFEDYESDDPERALTGRLFWKPEKDIAANLRFKDFQCKICREDIADPVVTACCDSYVCRKCWTDDLHTSDFDGSFHSDCPICFKAVDFHIDSPHGFYPRFPPPPTFYAASKFFLKMMNARMVRCCDTECKMEMKFEDFDEHWEKFCKRLVRCDFCLTESRVQDGHLCQQKFRAKKEEMKKELEAQKQKYKNLIDRQRRLFYEEFEFDWEF</sequence>
<keyword evidence="3" id="KW-0862">Zinc</keyword>
<feature type="domain" description="RING-type" evidence="6">
    <location>
        <begin position="45"/>
        <end position="90"/>
    </location>
</feature>
<dbReference type="EMBL" id="OU015569">
    <property type="protein sequence ID" value="CAG5099942.1"/>
    <property type="molecule type" value="Genomic_DNA"/>
</dbReference>
<keyword evidence="2 4" id="KW-0863">Zinc-finger</keyword>
<evidence type="ECO:0000256" key="5">
    <source>
        <dbReference type="SAM" id="Coils"/>
    </source>
</evidence>
<evidence type="ECO:0000259" key="6">
    <source>
        <dbReference type="PROSITE" id="PS50089"/>
    </source>
</evidence>
<keyword evidence="8" id="KW-1185">Reference proteome</keyword>
<dbReference type="SUPFAM" id="SSF57850">
    <property type="entry name" value="RING/U-box"/>
    <property type="match status" value="1"/>
</dbReference>
<organism evidence="7 8">
    <name type="scientific">Oikopleura dioica</name>
    <name type="common">Tunicate</name>
    <dbReference type="NCBI Taxonomy" id="34765"/>
    <lineage>
        <taxon>Eukaryota</taxon>
        <taxon>Metazoa</taxon>
        <taxon>Chordata</taxon>
        <taxon>Tunicata</taxon>
        <taxon>Appendicularia</taxon>
        <taxon>Copelata</taxon>
        <taxon>Oikopleuridae</taxon>
        <taxon>Oikopleura</taxon>
    </lineage>
</organism>
<evidence type="ECO:0000256" key="2">
    <source>
        <dbReference type="ARBA" id="ARBA00022771"/>
    </source>
</evidence>
<dbReference type="InterPro" id="IPR001841">
    <property type="entry name" value="Znf_RING"/>
</dbReference>
<accession>A0ABN7SH62</accession>
<dbReference type="PROSITE" id="PS50089">
    <property type="entry name" value="ZF_RING_2"/>
    <property type="match status" value="1"/>
</dbReference>
<evidence type="ECO:0000256" key="4">
    <source>
        <dbReference type="PROSITE-ProRule" id="PRU00175"/>
    </source>
</evidence>
<proteinExistence type="predicted"/>
<evidence type="ECO:0000313" key="8">
    <source>
        <dbReference type="Proteomes" id="UP001158576"/>
    </source>
</evidence>
<name>A0ABN7SH62_OIKDI</name>
<gene>
    <name evidence="7" type="ORF">OKIOD_LOCUS8318</name>
</gene>
<keyword evidence="1" id="KW-0479">Metal-binding</keyword>
<dbReference type="Proteomes" id="UP001158576">
    <property type="component" value="Chromosome XSR"/>
</dbReference>
<dbReference type="InterPro" id="IPR013083">
    <property type="entry name" value="Znf_RING/FYVE/PHD"/>
</dbReference>
<evidence type="ECO:0000256" key="1">
    <source>
        <dbReference type="ARBA" id="ARBA00022723"/>
    </source>
</evidence>
<evidence type="ECO:0000256" key="3">
    <source>
        <dbReference type="ARBA" id="ARBA00022833"/>
    </source>
</evidence>
<feature type="coiled-coil region" evidence="5">
    <location>
        <begin position="176"/>
        <end position="207"/>
    </location>
</feature>
<dbReference type="Gene3D" id="3.30.40.10">
    <property type="entry name" value="Zinc/RING finger domain, C3HC4 (zinc finger)"/>
    <property type="match status" value="1"/>
</dbReference>